<evidence type="ECO:0000313" key="3">
    <source>
        <dbReference type="EMBL" id="CAH0194373.1"/>
    </source>
</evidence>
<sequence length="145" mass="17215">MRKTIEEVETNMAYRWFLGYGFHDKVPHFSTFGKNYERRFKDTDLFEQIFYRILMTAANKKLLSAEHVFVDSTHVKASANKRKFEKKIVRKETIERVFADAKEKHGMRWTTLRGLKKLSMQAMLTFAAINLKKMANWTWQGPKMA</sequence>
<dbReference type="PANTHER" id="PTHR35604:SF2">
    <property type="entry name" value="TRANSPOSASE INSH FOR INSERTION SEQUENCE ELEMENT IS5A-RELATED"/>
    <property type="match status" value="1"/>
</dbReference>
<dbReference type="Proteomes" id="UP000789326">
    <property type="component" value="Unassembled WGS sequence"/>
</dbReference>
<accession>A0A9W4KU94</accession>
<comment type="caution">
    <text evidence="3">The sequence shown here is derived from an EMBL/GenBank/DDBJ whole genome shotgun (WGS) entry which is preliminary data.</text>
</comment>
<evidence type="ECO:0008006" key="5">
    <source>
        <dbReference type="Google" id="ProtNLM"/>
    </source>
</evidence>
<organism evidence="3 4">
    <name type="scientific">Peribacillus simplex</name>
    <dbReference type="NCBI Taxonomy" id="1478"/>
    <lineage>
        <taxon>Bacteria</taxon>
        <taxon>Bacillati</taxon>
        <taxon>Bacillota</taxon>
        <taxon>Bacilli</taxon>
        <taxon>Bacillales</taxon>
        <taxon>Bacillaceae</taxon>
        <taxon>Peribacillus</taxon>
    </lineage>
</organism>
<proteinExistence type="predicted"/>
<dbReference type="Pfam" id="PF05598">
    <property type="entry name" value="DUF772"/>
    <property type="match status" value="1"/>
</dbReference>
<protein>
    <recommendedName>
        <fullName evidence="5">Transposase</fullName>
    </recommendedName>
</protein>
<name>A0A9W4KU94_9BACI</name>
<evidence type="ECO:0000259" key="1">
    <source>
        <dbReference type="Pfam" id="PF05598"/>
    </source>
</evidence>
<dbReference type="EMBL" id="CAKKMG010000017">
    <property type="protein sequence ID" value="CAH0194373.1"/>
    <property type="molecule type" value="Genomic_DNA"/>
</dbReference>
<gene>
    <name evidence="3" type="ORF">SRABI133_01765</name>
</gene>
<evidence type="ECO:0000259" key="2">
    <source>
        <dbReference type="Pfam" id="PF13751"/>
    </source>
</evidence>
<feature type="domain" description="Transposase DDE" evidence="2">
    <location>
        <begin position="75"/>
        <end position="135"/>
    </location>
</feature>
<dbReference type="PANTHER" id="PTHR35604">
    <property type="entry name" value="TRANSPOSASE INSH FOR INSERTION SEQUENCE ELEMENT IS5A-RELATED"/>
    <property type="match status" value="1"/>
</dbReference>
<dbReference type="Pfam" id="PF13751">
    <property type="entry name" value="DDE_Tnp_1_6"/>
    <property type="match status" value="1"/>
</dbReference>
<dbReference type="AlphaFoldDB" id="A0A9W4KU94"/>
<feature type="domain" description="Transposase InsH N-terminal" evidence="1">
    <location>
        <begin position="2"/>
        <end position="38"/>
    </location>
</feature>
<dbReference type="InterPro" id="IPR008490">
    <property type="entry name" value="Transposase_InsH_N"/>
</dbReference>
<dbReference type="InterPro" id="IPR025668">
    <property type="entry name" value="Tnp_DDE_dom"/>
</dbReference>
<evidence type="ECO:0000313" key="4">
    <source>
        <dbReference type="Proteomes" id="UP000789326"/>
    </source>
</evidence>
<reference evidence="3" key="1">
    <citation type="submission" date="2021-11" db="EMBL/GenBank/DDBJ databases">
        <authorList>
            <person name="Bulgarelli D."/>
        </authorList>
    </citation>
    <scope>NUCLEOTIDE SEQUENCE</scope>
    <source>
        <strain evidence="3">Bi133</strain>
    </source>
</reference>